<comment type="caution">
    <text evidence="4">The sequence shown here is derived from an EMBL/GenBank/DDBJ whole genome shotgun (WGS) entry which is preliminary data.</text>
</comment>
<evidence type="ECO:0000313" key="4">
    <source>
        <dbReference type="EMBL" id="TLG71785.1"/>
    </source>
</evidence>
<name>A0A5R8Q952_9FIRM</name>
<feature type="region of interest" description="Disordered" evidence="1">
    <location>
        <begin position="58"/>
        <end position="96"/>
    </location>
</feature>
<dbReference type="InterPro" id="IPR005543">
    <property type="entry name" value="PASTA_dom"/>
</dbReference>
<organism evidence="4 5">
    <name type="scientific">Culicoidibacter larvae</name>
    <dbReference type="NCBI Taxonomy" id="2579976"/>
    <lineage>
        <taxon>Bacteria</taxon>
        <taxon>Bacillati</taxon>
        <taxon>Bacillota</taxon>
        <taxon>Culicoidibacteria</taxon>
        <taxon>Culicoidibacterales</taxon>
        <taxon>Culicoidibacteraceae</taxon>
        <taxon>Culicoidibacter</taxon>
    </lineage>
</organism>
<dbReference type="CDD" id="cd06577">
    <property type="entry name" value="PASTA_pknB"/>
    <property type="match status" value="2"/>
</dbReference>
<keyword evidence="2" id="KW-0472">Membrane</keyword>
<keyword evidence="2" id="KW-0812">Transmembrane</keyword>
<protein>
    <submittedName>
        <fullName evidence="4">PASTA domain-containing protein</fullName>
    </submittedName>
</protein>
<dbReference type="SMART" id="SM00740">
    <property type="entry name" value="PASTA"/>
    <property type="match status" value="4"/>
</dbReference>
<accession>A0A5R8Q952</accession>
<feature type="compositionally biased region" description="Basic and acidic residues" evidence="1">
    <location>
        <begin position="60"/>
        <end position="70"/>
    </location>
</feature>
<dbReference type="EMBL" id="VBWP01000010">
    <property type="protein sequence ID" value="TLG71785.1"/>
    <property type="molecule type" value="Genomic_DNA"/>
</dbReference>
<dbReference type="Proteomes" id="UP000306912">
    <property type="component" value="Unassembled WGS sequence"/>
</dbReference>
<evidence type="ECO:0000256" key="2">
    <source>
        <dbReference type="SAM" id="Phobius"/>
    </source>
</evidence>
<dbReference type="Pfam" id="PF03793">
    <property type="entry name" value="PASTA"/>
    <property type="match status" value="2"/>
</dbReference>
<proteinExistence type="predicted"/>
<feature type="transmembrane region" description="Helical" evidence="2">
    <location>
        <begin position="109"/>
        <end position="130"/>
    </location>
</feature>
<evidence type="ECO:0000256" key="1">
    <source>
        <dbReference type="SAM" id="MobiDB-lite"/>
    </source>
</evidence>
<keyword evidence="2" id="KW-1133">Transmembrane helix</keyword>
<dbReference type="Gene3D" id="3.30.10.20">
    <property type="match status" value="4"/>
</dbReference>
<dbReference type="PROSITE" id="PS51178">
    <property type="entry name" value="PASTA"/>
    <property type="match status" value="2"/>
</dbReference>
<dbReference type="SUPFAM" id="SSF54184">
    <property type="entry name" value="Penicillin-binding protein 2x (pbp-2x), c-terminal domain"/>
    <property type="match status" value="1"/>
</dbReference>
<dbReference type="AlphaFoldDB" id="A0A5R8Q952"/>
<feature type="domain" description="PASTA" evidence="3">
    <location>
        <begin position="275"/>
        <end position="341"/>
    </location>
</feature>
<dbReference type="OrthoDB" id="1641593at2"/>
<feature type="domain" description="PASTA" evidence="3">
    <location>
        <begin position="129"/>
        <end position="195"/>
    </location>
</feature>
<sequence>MRLRHSQISFINFMKDNLLIMSSFLNSFDNDNYDETRTSKKTSDKKKSEQNDAILDVADLDDKSKTDTKPKLRNNGKRSQRSVEQPEHDKRDGIEEVDTDYRKKKIIKYSAVGGSVVAVLLIGVLTFFLLNQVTVKSFVNTPINDAKTWALQNNINLETEYVYDKQYDENVITEQDIPADSNVQKGSTIKVKISKGADPEELIKIPDFSKMNTSQIEAWVAENKASNVKIVKQYDDKIANGTFMSMEYKDKSVTATTYKRKDILTVTVSKGKEVFEKNIAVPDFANKSKAEVEAWAKTNLIEMTYEEAGSDSIMEGMVISQSVKSGDKIAKKDKMTVTISKGKASVVPWFGDASSQTAADLGAKNDLQVSVRTEYSDSVAYGELIWQSVSSGTYLYGTDKKVEVVYSEGRPYMSLIGQKENSIAPYFFDFKSKGANITYSIKYVNSDQPKGTVVWTSKDSQYLGMNDHIEVHVAK</sequence>
<evidence type="ECO:0000313" key="5">
    <source>
        <dbReference type="Proteomes" id="UP000306912"/>
    </source>
</evidence>
<dbReference type="InParanoid" id="A0A5R8Q952"/>
<reference evidence="4 5" key="1">
    <citation type="submission" date="2019-05" db="EMBL/GenBank/DDBJ databases">
        <title>Culicoidintestinum kansasii gen. nov., sp. nov. from the gastrointestinal tract of the biting midge, Culicoides sonorensis.</title>
        <authorList>
            <person name="Neupane S."/>
            <person name="Ghosh A."/>
            <person name="Gunther S."/>
            <person name="Martin K."/>
            <person name="Zurek L."/>
        </authorList>
    </citation>
    <scope>NUCLEOTIDE SEQUENCE [LARGE SCALE GENOMIC DNA]</scope>
    <source>
        <strain evidence="4 5">CS-1</strain>
    </source>
</reference>
<feature type="compositionally biased region" description="Basic and acidic residues" evidence="1">
    <location>
        <begin position="84"/>
        <end position="94"/>
    </location>
</feature>
<keyword evidence="5" id="KW-1185">Reference proteome</keyword>
<feature type="compositionally biased region" description="Basic residues" evidence="1">
    <location>
        <begin position="71"/>
        <end position="80"/>
    </location>
</feature>
<gene>
    <name evidence="4" type="ORF">FEZ08_10275</name>
</gene>
<evidence type="ECO:0000259" key="3">
    <source>
        <dbReference type="PROSITE" id="PS51178"/>
    </source>
</evidence>